<feature type="transmembrane region" description="Helical" evidence="1">
    <location>
        <begin position="309"/>
        <end position="327"/>
    </location>
</feature>
<dbReference type="RefSeq" id="WP_189403683.1">
    <property type="nucleotide sequence ID" value="NZ_BMXP01000001.1"/>
</dbReference>
<evidence type="ECO:0000313" key="3">
    <source>
        <dbReference type="Proteomes" id="UP000631300"/>
    </source>
</evidence>
<feature type="transmembrane region" description="Helical" evidence="1">
    <location>
        <begin position="702"/>
        <end position="718"/>
    </location>
</feature>
<evidence type="ECO:0000313" key="2">
    <source>
        <dbReference type="EMBL" id="GGW76778.1"/>
    </source>
</evidence>
<proteinExistence type="predicted"/>
<dbReference type="Proteomes" id="UP000631300">
    <property type="component" value="Unassembled WGS sequence"/>
</dbReference>
<dbReference type="EMBL" id="BMXP01000001">
    <property type="protein sequence ID" value="GGW76778.1"/>
    <property type="molecule type" value="Genomic_DNA"/>
</dbReference>
<keyword evidence="1" id="KW-1133">Transmembrane helix</keyword>
<accession>A0A918MW57</accession>
<gene>
    <name evidence="2" type="ORF">GCM10007391_06970</name>
</gene>
<feature type="transmembrane region" description="Helical" evidence="1">
    <location>
        <begin position="347"/>
        <end position="367"/>
    </location>
</feature>
<name>A0A918MW57_9ALTE</name>
<feature type="transmembrane region" description="Helical" evidence="1">
    <location>
        <begin position="762"/>
        <end position="781"/>
    </location>
</feature>
<keyword evidence="1" id="KW-0812">Transmembrane</keyword>
<feature type="transmembrane region" description="Helical" evidence="1">
    <location>
        <begin position="852"/>
        <end position="875"/>
    </location>
</feature>
<keyword evidence="1" id="KW-0472">Membrane</keyword>
<organism evidence="2 3">
    <name type="scientific">Alteromonas halophila</name>
    <dbReference type="NCBI Taxonomy" id="516698"/>
    <lineage>
        <taxon>Bacteria</taxon>
        <taxon>Pseudomonadati</taxon>
        <taxon>Pseudomonadota</taxon>
        <taxon>Gammaproteobacteria</taxon>
        <taxon>Alteromonadales</taxon>
        <taxon>Alteromonadaceae</taxon>
        <taxon>Alteromonas/Salinimonas group</taxon>
        <taxon>Alteromonas</taxon>
    </lineage>
</organism>
<reference evidence="2" key="2">
    <citation type="submission" date="2020-09" db="EMBL/GenBank/DDBJ databases">
        <authorList>
            <person name="Sun Q."/>
            <person name="Kim S."/>
        </authorList>
    </citation>
    <scope>NUCLEOTIDE SEQUENCE</scope>
    <source>
        <strain evidence="2">KCTC 22164</strain>
    </source>
</reference>
<sequence>MTPFKRNLSKLLFLTLVLILGTGISGLIYYLKMGHNEDTLNSLLFRELKQVEDTVRRSLEKIDKTTGYFLPDNWNNLNIDGICTNKKENTKEKEENNKGKAELLVTPECQQNYHKAIDLVVQKLNDSDDLQNIELTDFSVRTTEYWKTDRQKAFTFRLPQYDTAEITSQRYYPDQKLLLSVQLRASIKHSLMQRVNRFQTVALVDPDGNVQSMVTHENLLAEQEHAASFTNEAEIHIKQILNLHPEHASEPAVHGTGYSDITLSDNSYRLYVHPIISDGLTTDQTHYYLVGLIEKNVITEQKLRLSPQLLMWLILGLLLLVAVIPLIKLRFVSTTYAIQQSDKSQIVLGVLLAVGIVTIGLNQQLFFDYIKSVKNQQLRHLHQTITRDFNAELRTLLRRVPTQQIHRWEHLLTAPPNDVCTTRADYSTFYTNIQCEALTLSRSGLTDSPFNKPNFIENVFFLDSAGNVSTQLPIYIAADIFNLSRYLDISHRAYVRNAINDNFWRPYPQLSEFYLERIFNIEDGRRNTVVSLPLKQGHKDAAYVVASTRFESLVDRVLPNHFGFAIVNRAGDVIFHSDDSLSLIENLFAEANYNPELMVASRHTNGISPVTMEILYKGDSHNIAIGPLNEKGQAHNAPPIPWQLVVFYNPEELQTNNMIMVFIAVFLFMLIIIPGFLLLRYAISQRFWRKTLYFDAGHAKRYGYLAALLFGTGYYITFQMGLVQTLTAQLTLWLMIVAVTGIFFSQLFSAQLRECNWARRPFTVFSGLFLLSLLTAVVFIGHQALSPFIDLNYSFSVAGGLILFMLLVITLIEPHRWRQLLNLVYRMWPIKNAKRDDIPPLRREASRFTIGYVWFIAGLIYVVAAVPAIIISHGAHSYLLHRQANFEQDHLTHTNHEKFEAYTTYVDAAFGEYCEKTPYRLPCHQLEKQKPTIKALVKHSLPTGLVSRFADYEHCPAPSGADNSAPNHCKSWIFLDNPQSVPYQSDLFFDTLFSLTSSNTDFVSHLTYAAKTRRALSEADSHHVEAADFYYRADIVMINALSSVNGVIVLILITLLPLAIYALTRQMIVRRLLGEHLLDQYPIDNSSGEKQNKHLSIEQTFPELDFAQCLLSERSQLILNATRLEAEPEIRQRNCGLYKEAIHRLPECLEERYSGVTRNSEFIFLSDLDNALRNNPLTTMVVAFSSVDQVCLDAEKRTRALSLLYELHTEPRIVLVIVAETSPLYRLLNPSSYETHAQHPDPGIDEKSAWSKLFSEFDKHYAWSPAFKRCVSNPFDPETVLKHECNGWPELHALETRFRQFAKQFQTSQTDSSGMGKNDIDFTRWQPEQIVEFMQVHAGPLYRRKWEECTTREKLILWKVAHGASVNPASAEIIEHLVRRCYLYRDKGWHLLNESFRQFILTAENERVINQWIDDSSNGAWSVLRIPIFALLLVLLVVFVYSSGSSLNTIISIATATLGIIPLLIKNMSLLKGGVGSDIE</sequence>
<protein>
    <submittedName>
        <fullName evidence="2">Uncharacterized protein</fullName>
    </submittedName>
</protein>
<keyword evidence="3" id="KW-1185">Reference proteome</keyword>
<comment type="caution">
    <text evidence="2">The sequence shown here is derived from an EMBL/GenBank/DDBJ whole genome shotgun (WGS) entry which is preliminary data.</text>
</comment>
<feature type="transmembrane region" description="Helical" evidence="1">
    <location>
        <begin position="730"/>
        <end position="750"/>
    </location>
</feature>
<feature type="transmembrane region" description="Helical" evidence="1">
    <location>
        <begin position="658"/>
        <end position="681"/>
    </location>
</feature>
<feature type="transmembrane region" description="Helical" evidence="1">
    <location>
        <begin position="793"/>
        <end position="812"/>
    </location>
</feature>
<feature type="transmembrane region" description="Helical" evidence="1">
    <location>
        <begin position="1447"/>
        <end position="1465"/>
    </location>
</feature>
<feature type="transmembrane region" description="Helical" evidence="1">
    <location>
        <begin position="1423"/>
        <end position="1441"/>
    </location>
</feature>
<evidence type="ECO:0000256" key="1">
    <source>
        <dbReference type="SAM" id="Phobius"/>
    </source>
</evidence>
<reference evidence="2" key="1">
    <citation type="journal article" date="2014" name="Int. J. Syst. Evol. Microbiol.">
        <title>Complete genome sequence of Corynebacterium casei LMG S-19264T (=DSM 44701T), isolated from a smear-ripened cheese.</title>
        <authorList>
            <consortium name="US DOE Joint Genome Institute (JGI-PGF)"/>
            <person name="Walter F."/>
            <person name="Albersmeier A."/>
            <person name="Kalinowski J."/>
            <person name="Ruckert C."/>
        </authorList>
    </citation>
    <scope>NUCLEOTIDE SEQUENCE</scope>
    <source>
        <strain evidence="2">KCTC 22164</strain>
    </source>
</reference>
<feature type="transmembrane region" description="Helical" evidence="1">
    <location>
        <begin position="1044"/>
        <end position="1063"/>
    </location>
</feature>